<dbReference type="PANTHER" id="PTHR32089:SF112">
    <property type="entry name" value="LYSOZYME-LIKE PROTEIN-RELATED"/>
    <property type="match status" value="1"/>
</dbReference>
<dbReference type="SMART" id="SM00304">
    <property type="entry name" value="HAMP"/>
    <property type="match status" value="1"/>
</dbReference>
<protein>
    <submittedName>
        <fullName evidence="13">Methyl-accepting chemotaxis protein</fullName>
    </submittedName>
</protein>
<dbReference type="Gene3D" id="3.30.450.20">
    <property type="entry name" value="PAS domain"/>
    <property type="match status" value="1"/>
</dbReference>
<evidence type="ECO:0000259" key="11">
    <source>
        <dbReference type="PROSITE" id="PS50111"/>
    </source>
</evidence>
<proteinExistence type="inferred from homology"/>
<keyword evidence="5 10" id="KW-1133">Transmembrane helix</keyword>
<dbReference type="AlphaFoldDB" id="A0A7G5BVR6"/>
<comment type="similarity">
    <text evidence="8">Belongs to the methyl-accepting chemotaxis (MCP) protein family.</text>
</comment>
<evidence type="ECO:0000256" key="10">
    <source>
        <dbReference type="SAM" id="Phobius"/>
    </source>
</evidence>
<evidence type="ECO:0000256" key="5">
    <source>
        <dbReference type="ARBA" id="ARBA00022989"/>
    </source>
</evidence>
<evidence type="ECO:0000256" key="7">
    <source>
        <dbReference type="ARBA" id="ARBA00023224"/>
    </source>
</evidence>
<dbReference type="KEGG" id="cchl:FPL14_07495"/>
<dbReference type="InterPro" id="IPR003660">
    <property type="entry name" value="HAMP_dom"/>
</dbReference>
<dbReference type="SMART" id="SM00283">
    <property type="entry name" value="MA"/>
    <property type="match status" value="1"/>
</dbReference>
<dbReference type="PROSITE" id="PS50111">
    <property type="entry name" value="CHEMOTAXIS_TRANSDUC_2"/>
    <property type="match status" value="1"/>
</dbReference>
<dbReference type="CDD" id="cd06225">
    <property type="entry name" value="HAMP"/>
    <property type="match status" value="1"/>
</dbReference>
<dbReference type="PROSITE" id="PS50885">
    <property type="entry name" value="HAMP"/>
    <property type="match status" value="1"/>
</dbReference>
<evidence type="ECO:0000256" key="8">
    <source>
        <dbReference type="ARBA" id="ARBA00029447"/>
    </source>
</evidence>
<dbReference type="Pfam" id="PF02743">
    <property type="entry name" value="dCache_1"/>
    <property type="match status" value="1"/>
</dbReference>
<dbReference type="EMBL" id="CP041969">
    <property type="protein sequence ID" value="QMV41050.1"/>
    <property type="molecule type" value="Genomic_DNA"/>
</dbReference>
<dbReference type="GO" id="GO:0005886">
    <property type="term" value="C:plasma membrane"/>
    <property type="evidence" value="ECO:0007669"/>
    <property type="project" value="UniProtKB-SubCell"/>
</dbReference>
<keyword evidence="7 9" id="KW-0807">Transducer</keyword>
<evidence type="ECO:0000256" key="3">
    <source>
        <dbReference type="ARBA" id="ARBA00022500"/>
    </source>
</evidence>
<organism evidence="13 14">
    <name type="scientific">Cohnella cholangitidis</name>
    <dbReference type="NCBI Taxonomy" id="2598458"/>
    <lineage>
        <taxon>Bacteria</taxon>
        <taxon>Bacillati</taxon>
        <taxon>Bacillota</taxon>
        <taxon>Bacilli</taxon>
        <taxon>Bacillales</taxon>
        <taxon>Paenibacillaceae</taxon>
        <taxon>Cohnella</taxon>
    </lineage>
</organism>
<accession>A0A7G5BVR6</accession>
<dbReference type="Pfam" id="PF00015">
    <property type="entry name" value="MCPsignal"/>
    <property type="match status" value="1"/>
</dbReference>
<evidence type="ECO:0000313" key="14">
    <source>
        <dbReference type="Proteomes" id="UP000515679"/>
    </source>
</evidence>
<dbReference type="RefSeq" id="WP_182302410.1">
    <property type="nucleotide sequence ID" value="NZ_CP041969.1"/>
</dbReference>
<dbReference type="InterPro" id="IPR004089">
    <property type="entry name" value="MCPsignal_dom"/>
</dbReference>
<dbReference type="PANTHER" id="PTHR32089">
    <property type="entry name" value="METHYL-ACCEPTING CHEMOTAXIS PROTEIN MCPB"/>
    <property type="match status" value="1"/>
</dbReference>
<keyword evidence="6 10" id="KW-0472">Membrane</keyword>
<dbReference type="Pfam" id="PF00672">
    <property type="entry name" value="HAMP"/>
    <property type="match status" value="1"/>
</dbReference>
<reference evidence="13 14" key="1">
    <citation type="submission" date="2019-07" db="EMBL/GenBank/DDBJ databases">
        <authorList>
            <person name="Kim J.K."/>
            <person name="Cheong H.-M."/>
            <person name="Choi Y."/>
            <person name="Hwang K.J."/>
            <person name="Lee S."/>
            <person name="Choi C."/>
        </authorList>
    </citation>
    <scope>NUCLEOTIDE SEQUENCE [LARGE SCALE GENOMIC DNA]</scope>
    <source>
        <strain evidence="13 14">KS 22</strain>
    </source>
</reference>
<evidence type="ECO:0000259" key="12">
    <source>
        <dbReference type="PROSITE" id="PS50885"/>
    </source>
</evidence>
<gene>
    <name evidence="13" type="ORF">FPL14_07495</name>
</gene>
<keyword evidence="14" id="KW-1185">Reference proteome</keyword>
<evidence type="ECO:0000256" key="4">
    <source>
        <dbReference type="ARBA" id="ARBA00022692"/>
    </source>
</evidence>
<keyword evidence="2" id="KW-1003">Cell membrane</keyword>
<keyword evidence="3" id="KW-0145">Chemotaxis</keyword>
<sequence>MAKISVRIKSVGMKLFLIIFVSLLFFVGVTGTTSYVISKNTIEKKVSDASLQTIVQTGQKLDLFFARLADLSAQLDNDLRIRDSLQLYYESEKGGEAAVEASSRLLDSASPFIHNQISAYGFYEEDGTEIASTNTAMMSSVPDWFARIAEADGGIAWLETSKSGYINKGGSSGFALGRLIKSAAAGSKPTVLVLEFRTGPLEELMGNVNMGEGGNRYILNEDGRYIYNENPELLGEASPLSNPSGQAGQQYDDVDAGKGVRVVMQQLTSTGWYSIGTVPLEELHKDARRIAQITVLMIIIAVIAASGIGYLVILLIGKPLNQASRLMKEGAQGNLSVRMNMNRSDEIGQLATSFNEMIGNIGDLVGNATLSAREVLETSEKLTEAARYTAQSAKEIATATEEIAGGAMNLANGAEKGNELTGSIGLQVRRVMAAKEEIGTSAREVQYASNQGIQYMEELIERTNSNERLTRSMTEKIDMLKESTQSIRQILALLNNVANQTNILSLNATIEAARAGSAGKGFMVVADEIRTLADQSKQSILVVGHITEKIQTEMDETVALLSAALPIFSQQIVAVKEADTIFVQVREQVEGFTANLDEVAHSINELEINQGELAGAMANVSAVAQQSSATSEEVASLSMEQKNVGEKLVALAEKLDSLSAVLQESLRKFKWKER</sequence>
<feature type="domain" description="HAMP" evidence="12">
    <location>
        <begin position="314"/>
        <end position="366"/>
    </location>
</feature>
<dbReference type="Gene3D" id="1.10.287.950">
    <property type="entry name" value="Methyl-accepting chemotaxis protein"/>
    <property type="match status" value="1"/>
</dbReference>
<dbReference type="Gene3D" id="1.10.8.500">
    <property type="entry name" value="HAMP domain in histidine kinase"/>
    <property type="match status" value="1"/>
</dbReference>
<evidence type="ECO:0000256" key="9">
    <source>
        <dbReference type="PROSITE-ProRule" id="PRU00284"/>
    </source>
</evidence>
<dbReference type="GO" id="GO:0007165">
    <property type="term" value="P:signal transduction"/>
    <property type="evidence" value="ECO:0007669"/>
    <property type="project" value="UniProtKB-KW"/>
</dbReference>
<feature type="domain" description="Methyl-accepting transducer" evidence="11">
    <location>
        <begin position="385"/>
        <end position="635"/>
    </location>
</feature>
<dbReference type="GO" id="GO:0006935">
    <property type="term" value="P:chemotaxis"/>
    <property type="evidence" value="ECO:0007669"/>
    <property type="project" value="UniProtKB-KW"/>
</dbReference>
<evidence type="ECO:0000256" key="1">
    <source>
        <dbReference type="ARBA" id="ARBA00004651"/>
    </source>
</evidence>
<dbReference type="Proteomes" id="UP000515679">
    <property type="component" value="Chromosome"/>
</dbReference>
<dbReference type="InterPro" id="IPR033479">
    <property type="entry name" value="dCache_1"/>
</dbReference>
<keyword evidence="4 10" id="KW-0812">Transmembrane</keyword>
<dbReference type="SUPFAM" id="SSF58104">
    <property type="entry name" value="Methyl-accepting chemotaxis protein (MCP) signaling domain"/>
    <property type="match status" value="1"/>
</dbReference>
<feature type="transmembrane region" description="Helical" evidence="10">
    <location>
        <begin position="293"/>
        <end position="317"/>
    </location>
</feature>
<name>A0A7G5BVR6_9BACL</name>
<comment type="subcellular location">
    <subcellularLocation>
        <location evidence="1">Cell membrane</location>
        <topology evidence="1">Multi-pass membrane protein</topology>
    </subcellularLocation>
</comment>
<evidence type="ECO:0000256" key="2">
    <source>
        <dbReference type="ARBA" id="ARBA00022475"/>
    </source>
</evidence>
<evidence type="ECO:0000256" key="6">
    <source>
        <dbReference type="ARBA" id="ARBA00023136"/>
    </source>
</evidence>
<evidence type="ECO:0000313" key="13">
    <source>
        <dbReference type="EMBL" id="QMV41050.1"/>
    </source>
</evidence>